<dbReference type="AlphaFoldDB" id="A0A369XMK7"/>
<evidence type="ECO:0000256" key="3">
    <source>
        <dbReference type="ARBA" id="ARBA00022723"/>
    </source>
</evidence>
<dbReference type="InterPro" id="IPR023214">
    <property type="entry name" value="HAD_sf"/>
</dbReference>
<dbReference type="GO" id="GO:0046872">
    <property type="term" value="F:metal ion binding"/>
    <property type="evidence" value="ECO:0007669"/>
    <property type="project" value="UniProtKB-KW"/>
</dbReference>
<dbReference type="Proteomes" id="UP000253831">
    <property type="component" value="Unassembled WGS sequence"/>
</dbReference>
<evidence type="ECO:0000313" key="7">
    <source>
        <dbReference type="Proteomes" id="UP000253831"/>
    </source>
</evidence>
<evidence type="ECO:0000256" key="1">
    <source>
        <dbReference type="ARBA" id="ARBA00001946"/>
    </source>
</evidence>
<protein>
    <submittedName>
        <fullName evidence="6">HAD family hydrolase</fullName>
    </submittedName>
</protein>
<proteinExistence type="inferred from homology"/>
<dbReference type="SUPFAM" id="SSF56784">
    <property type="entry name" value="HAD-like"/>
    <property type="match status" value="1"/>
</dbReference>
<sequence>MNKGDNLHQLLQGKRLLIFDFDGTVADTLPLHAAAFAQVLAPLGITVDYPAIAGLKTLDAMRKCLTEAGRSIPDDEMHEMVTAKQLLARQMIAQNLAPLPGVDEFLRWARPLYRLSMATSGSRGTVQLALEKLGYLGWFDPLVCADDVRHAKPHPEGFLSVLQISGIPASDALVFEDSDAGLAAAAAARLDCCDVRTGSWTRLTDANPCNGQSERSMNRTSI</sequence>
<keyword evidence="4" id="KW-0460">Magnesium</keyword>
<evidence type="ECO:0000256" key="2">
    <source>
        <dbReference type="ARBA" id="ARBA00006171"/>
    </source>
</evidence>
<dbReference type="InterPro" id="IPR023198">
    <property type="entry name" value="PGP-like_dom2"/>
</dbReference>
<keyword evidence="5" id="KW-0119">Carbohydrate metabolism</keyword>
<keyword evidence="6" id="KW-0378">Hydrolase</keyword>
<dbReference type="SFLD" id="SFLDG01129">
    <property type="entry name" value="C1.5:_HAD__Beta-PGM__Phosphata"/>
    <property type="match status" value="1"/>
</dbReference>
<dbReference type="InterPro" id="IPR036412">
    <property type="entry name" value="HAD-like_sf"/>
</dbReference>
<dbReference type="Pfam" id="PF00702">
    <property type="entry name" value="Hydrolase"/>
    <property type="match status" value="1"/>
</dbReference>
<evidence type="ECO:0000313" key="6">
    <source>
        <dbReference type="EMBL" id="RDE51174.1"/>
    </source>
</evidence>
<dbReference type="Gene3D" id="3.40.50.1000">
    <property type="entry name" value="HAD superfamily/HAD-like"/>
    <property type="match status" value="1"/>
</dbReference>
<dbReference type="GO" id="GO:0016787">
    <property type="term" value="F:hydrolase activity"/>
    <property type="evidence" value="ECO:0007669"/>
    <property type="project" value="UniProtKB-KW"/>
</dbReference>
<dbReference type="InterPro" id="IPR051600">
    <property type="entry name" value="Beta-PGM-like"/>
</dbReference>
<dbReference type="Gene3D" id="1.10.150.240">
    <property type="entry name" value="Putative phosphatase, domain 2"/>
    <property type="match status" value="1"/>
</dbReference>
<name>A0A369XMK7_9PROT</name>
<gene>
    <name evidence="6" type="ORF">DVS81_07630</name>
</gene>
<evidence type="ECO:0000256" key="5">
    <source>
        <dbReference type="ARBA" id="ARBA00023277"/>
    </source>
</evidence>
<dbReference type="PANTHER" id="PTHR46193:SF18">
    <property type="entry name" value="HEXITOL PHOSPHATASE B"/>
    <property type="match status" value="1"/>
</dbReference>
<dbReference type="EMBL" id="QPGA01000010">
    <property type="protein sequence ID" value="RDE51174.1"/>
    <property type="molecule type" value="Genomic_DNA"/>
</dbReference>
<accession>A0A369XMK7</accession>
<comment type="cofactor">
    <cofactor evidence="1">
        <name>Mg(2+)</name>
        <dbReference type="ChEBI" id="CHEBI:18420"/>
    </cofactor>
</comment>
<reference evidence="6 7" key="1">
    <citation type="submission" date="2018-05" db="EMBL/GenBank/DDBJ databases">
        <title>Integrated omic analyses show evidence that a Ca. Accumulibacter phosphatis strain performs denitrification under micro-aerobic conditions.</title>
        <authorList>
            <person name="Camejo P.Y."/>
            <person name="Katherine M.D."/>
            <person name="Daniel N.R."/>
        </authorList>
    </citation>
    <scope>NUCLEOTIDE SEQUENCE [LARGE SCALE GENOMIC DNA]</scope>
    <source>
        <strain evidence="6">UW-LDO-IC</strain>
    </source>
</reference>
<evidence type="ECO:0000256" key="4">
    <source>
        <dbReference type="ARBA" id="ARBA00022842"/>
    </source>
</evidence>
<dbReference type="InterPro" id="IPR006439">
    <property type="entry name" value="HAD-SF_hydro_IA"/>
</dbReference>
<keyword evidence="3" id="KW-0479">Metal-binding</keyword>
<comment type="similarity">
    <text evidence="2">Belongs to the HAD-like hydrolase superfamily. CbbY/CbbZ/Gph/YieH family.</text>
</comment>
<dbReference type="PANTHER" id="PTHR46193">
    <property type="entry name" value="6-PHOSPHOGLUCONATE PHOSPHATASE"/>
    <property type="match status" value="1"/>
</dbReference>
<dbReference type="NCBIfam" id="TIGR01509">
    <property type="entry name" value="HAD-SF-IA-v3"/>
    <property type="match status" value="1"/>
</dbReference>
<dbReference type="SFLD" id="SFLDS00003">
    <property type="entry name" value="Haloacid_Dehalogenase"/>
    <property type="match status" value="1"/>
</dbReference>
<comment type="caution">
    <text evidence="6">The sequence shown here is derived from an EMBL/GenBank/DDBJ whole genome shotgun (WGS) entry which is preliminary data.</text>
</comment>
<organism evidence="6 7">
    <name type="scientific">Candidatus Accumulibacter meliphilus</name>
    <dbReference type="NCBI Taxonomy" id="2211374"/>
    <lineage>
        <taxon>Bacteria</taxon>
        <taxon>Pseudomonadati</taxon>
        <taxon>Pseudomonadota</taxon>
        <taxon>Betaproteobacteria</taxon>
        <taxon>Candidatus Accumulibacter</taxon>
    </lineage>
</organism>